<evidence type="ECO:0000256" key="1">
    <source>
        <dbReference type="SAM" id="Phobius"/>
    </source>
</evidence>
<name>A0A9P6MIA5_9FUNG</name>
<dbReference type="Proteomes" id="UP000703661">
    <property type="component" value="Unassembled WGS sequence"/>
</dbReference>
<keyword evidence="3" id="KW-1185">Reference proteome</keyword>
<sequence length="65" mass="7322">MEYVNQTTLLAVAGLFAVGIFYISKNFVEPKSLQQRAILAEQAQKELLEEHESQAKRGSNKQAKK</sequence>
<evidence type="ECO:0000313" key="2">
    <source>
        <dbReference type="EMBL" id="KAG0001852.1"/>
    </source>
</evidence>
<organism evidence="2 3">
    <name type="scientific">Entomortierella chlamydospora</name>
    <dbReference type="NCBI Taxonomy" id="101097"/>
    <lineage>
        <taxon>Eukaryota</taxon>
        <taxon>Fungi</taxon>
        <taxon>Fungi incertae sedis</taxon>
        <taxon>Mucoromycota</taxon>
        <taxon>Mortierellomycotina</taxon>
        <taxon>Mortierellomycetes</taxon>
        <taxon>Mortierellales</taxon>
        <taxon>Mortierellaceae</taxon>
        <taxon>Entomortierella</taxon>
    </lineage>
</organism>
<gene>
    <name evidence="2" type="ORF">BGZ80_006063</name>
</gene>
<keyword evidence="1" id="KW-0472">Membrane</keyword>
<proteinExistence type="predicted"/>
<keyword evidence="1" id="KW-0812">Transmembrane</keyword>
<accession>A0A9P6MIA5</accession>
<keyword evidence="1" id="KW-1133">Transmembrane helix</keyword>
<dbReference type="AlphaFoldDB" id="A0A9P6MIA5"/>
<feature type="non-terminal residue" evidence="2">
    <location>
        <position position="65"/>
    </location>
</feature>
<evidence type="ECO:0000313" key="3">
    <source>
        <dbReference type="Proteomes" id="UP000703661"/>
    </source>
</evidence>
<reference evidence="2" key="1">
    <citation type="journal article" date="2020" name="Fungal Divers.">
        <title>Resolving the Mortierellaceae phylogeny through synthesis of multi-gene phylogenetics and phylogenomics.</title>
        <authorList>
            <person name="Vandepol N."/>
            <person name="Liber J."/>
            <person name="Desiro A."/>
            <person name="Na H."/>
            <person name="Kennedy M."/>
            <person name="Barry K."/>
            <person name="Grigoriev I.V."/>
            <person name="Miller A.N."/>
            <person name="O'Donnell K."/>
            <person name="Stajich J.E."/>
            <person name="Bonito G."/>
        </authorList>
    </citation>
    <scope>NUCLEOTIDE SEQUENCE</scope>
    <source>
        <strain evidence="2">NRRL 2769</strain>
    </source>
</reference>
<protein>
    <submittedName>
        <fullName evidence="2">Uncharacterized protein</fullName>
    </submittedName>
</protein>
<dbReference type="EMBL" id="JAAAID010002999">
    <property type="protein sequence ID" value="KAG0001852.1"/>
    <property type="molecule type" value="Genomic_DNA"/>
</dbReference>
<feature type="transmembrane region" description="Helical" evidence="1">
    <location>
        <begin position="6"/>
        <end position="24"/>
    </location>
</feature>
<comment type="caution">
    <text evidence="2">The sequence shown here is derived from an EMBL/GenBank/DDBJ whole genome shotgun (WGS) entry which is preliminary data.</text>
</comment>